<evidence type="ECO:0000313" key="1">
    <source>
        <dbReference type="Proteomes" id="UP000694850"/>
    </source>
</evidence>
<dbReference type="Proteomes" id="UP000694850">
    <property type="component" value="Unplaced"/>
</dbReference>
<evidence type="ECO:0000313" key="2">
    <source>
        <dbReference type="RefSeq" id="XP_042639054.1"/>
    </source>
</evidence>
<sequence>MWLIQKLPAAPQLCTLLTVPAAGLSVHRGLQVRTLLGGCAMSPLPTALLGLALCLGPGAQAQHGNLRRPSISAEPGSVIPWGSPVTFVCRGPPGNYVFRLEKDGQAPWADKRTSHENATEVRFHFPSAQGNTAGRYNCIYSLNNVYSERSESLHLEVAGTPVPQGLTRRHLYILIGVSAAFLLCLFLLVLCFLHHLCQRKRGIPSSKSKNQQPRESPGVAILKSTPDTVTVAGLPEDDGQTDPSEVTYAQLNHQALTQGAARAVSPRPLEPAAESSTYASLTTR</sequence>
<gene>
    <name evidence="2" type="primary">LAIR1</name>
</gene>
<organism evidence="1 2">
    <name type="scientific">Orycteropus afer afer</name>
    <dbReference type="NCBI Taxonomy" id="1230840"/>
    <lineage>
        <taxon>Eukaryota</taxon>
        <taxon>Metazoa</taxon>
        <taxon>Chordata</taxon>
        <taxon>Craniata</taxon>
        <taxon>Vertebrata</taxon>
        <taxon>Euteleostomi</taxon>
        <taxon>Mammalia</taxon>
        <taxon>Eutheria</taxon>
        <taxon>Afrotheria</taxon>
        <taxon>Tubulidentata</taxon>
        <taxon>Orycteropodidae</taxon>
        <taxon>Orycteropus</taxon>
    </lineage>
</organism>
<keyword evidence="1" id="KW-1185">Reference proteome</keyword>
<protein>
    <submittedName>
        <fullName evidence="2">LOW QUALITY PROTEIN: leukocyte-associated immunoglobulin-like receptor 1</fullName>
    </submittedName>
</protein>
<reference evidence="2" key="1">
    <citation type="submission" date="2025-08" db="UniProtKB">
        <authorList>
            <consortium name="RefSeq"/>
        </authorList>
    </citation>
    <scope>IDENTIFICATION</scope>
</reference>
<accession>A0AC54ZD38</accession>
<name>A0AC54ZD38_ORYAF</name>
<dbReference type="RefSeq" id="XP_042639054.1">
    <property type="nucleotide sequence ID" value="XM_042783120.1"/>
</dbReference>
<proteinExistence type="predicted"/>